<dbReference type="Proteomes" id="UP000002051">
    <property type="component" value="Chromosome 6"/>
</dbReference>
<accession>G7KMP0</accession>
<organism evidence="1 3">
    <name type="scientific">Medicago truncatula</name>
    <name type="common">Barrel medic</name>
    <name type="synonym">Medicago tribuloides</name>
    <dbReference type="NCBI Taxonomy" id="3880"/>
    <lineage>
        <taxon>Eukaryota</taxon>
        <taxon>Viridiplantae</taxon>
        <taxon>Streptophyta</taxon>
        <taxon>Embryophyta</taxon>
        <taxon>Tracheophyta</taxon>
        <taxon>Spermatophyta</taxon>
        <taxon>Magnoliopsida</taxon>
        <taxon>eudicotyledons</taxon>
        <taxon>Gunneridae</taxon>
        <taxon>Pentapetalae</taxon>
        <taxon>rosids</taxon>
        <taxon>fabids</taxon>
        <taxon>Fabales</taxon>
        <taxon>Fabaceae</taxon>
        <taxon>Papilionoideae</taxon>
        <taxon>50 kb inversion clade</taxon>
        <taxon>NPAAA clade</taxon>
        <taxon>Hologalegina</taxon>
        <taxon>IRL clade</taxon>
        <taxon>Trifolieae</taxon>
        <taxon>Medicago</taxon>
    </lineage>
</organism>
<protein>
    <submittedName>
        <fullName evidence="1">UDP-glucose 6-dehydrogenase, putative</fullName>
    </submittedName>
</protein>
<evidence type="ECO:0000313" key="3">
    <source>
        <dbReference type="Proteomes" id="UP000002051"/>
    </source>
</evidence>
<dbReference type="AlphaFoldDB" id="G7KMP0"/>
<evidence type="ECO:0000313" key="2">
    <source>
        <dbReference type="EnsemblPlants" id="AES74930"/>
    </source>
</evidence>
<dbReference type="HOGENOM" id="CLU_3035418_0_0_1"/>
<keyword evidence="3" id="KW-1185">Reference proteome</keyword>
<proteinExistence type="predicted"/>
<evidence type="ECO:0000313" key="1">
    <source>
        <dbReference type="EMBL" id="AES74930.1"/>
    </source>
</evidence>
<reference evidence="2" key="3">
    <citation type="submission" date="2015-04" db="UniProtKB">
        <authorList>
            <consortium name="EnsemblPlants"/>
        </authorList>
    </citation>
    <scope>IDENTIFICATION</scope>
    <source>
        <strain evidence="2">cv. Jemalong A17</strain>
    </source>
</reference>
<dbReference type="EnsemblPlants" id="AES74930">
    <property type="protein sequence ID" value="AES74930"/>
    <property type="gene ID" value="MTR_6g014980"/>
</dbReference>
<dbReference type="PaxDb" id="3880-AES74930"/>
<sequence length="55" mass="6098">MLTKKSENHVYEAGIVFVSVNTMTKTCGLRADKARLEKSTLPVKTAETIEKKIST</sequence>
<reference evidence="1 3" key="1">
    <citation type="journal article" date="2011" name="Nature">
        <title>The Medicago genome provides insight into the evolution of rhizobial symbioses.</title>
        <authorList>
            <person name="Young N.D."/>
            <person name="Debelle F."/>
            <person name="Oldroyd G.E."/>
            <person name="Geurts R."/>
            <person name="Cannon S.B."/>
            <person name="Udvardi M.K."/>
            <person name="Benedito V.A."/>
            <person name="Mayer K.F."/>
            <person name="Gouzy J."/>
            <person name="Schoof H."/>
            <person name="Van de Peer Y."/>
            <person name="Proost S."/>
            <person name="Cook D.R."/>
            <person name="Meyers B.C."/>
            <person name="Spannagl M."/>
            <person name="Cheung F."/>
            <person name="De Mita S."/>
            <person name="Krishnakumar V."/>
            <person name="Gundlach H."/>
            <person name="Zhou S."/>
            <person name="Mudge J."/>
            <person name="Bharti A.K."/>
            <person name="Murray J.D."/>
            <person name="Naoumkina M.A."/>
            <person name="Rosen B."/>
            <person name="Silverstein K.A."/>
            <person name="Tang H."/>
            <person name="Rombauts S."/>
            <person name="Zhao P.X."/>
            <person name="Zhou P."/>
            <person name="Barbe V."/>
            <person name="Bardou P."/>
            <person name="Bechner M."/>
            <person name="Bellec A."/>
            <person name="Berger A."/>
            <person name="Berges H."/>
            <person name="Bidwell S."/>
            <person name="Bisseling T."/>
            <person name="Choisne N."/>
            <person name="Couloux A."/>
            <person name="Denny R."/>
            <person name="Deshpande S."/>
            <person name="Dai X."/>
            <person name="Doyle J.J."/>
            <person name="Dudez A.M."/>
            <person name="Farmer A.D."/>
            <person name="Fouteau S."/>
            <person name="Franken C."/>
            <person name="Gibelin C."/>
            <person name="Gish J."/>
            <person name="Goldstein S."/>
            <person name="Gonzalez A.J."/>
            <person name="Green P.J."/>
            <person name="Hallab A."/>
            <person name="Hartog M."/>
            <person name="Hua A."/>
            <person name="Humphray S.J."/>
            <person name="Jeong D.H."/>
            <person name="Jing Y."/>
            <person name="Jocker A."/>
            <person name="Kenton S.M."/>
            <person name="Kim D.J."/>
            <person name="Klee K."/>
            <person name="Lai H."/>
            <person name="Lang C."/>
            <person name="Lin S."/>
            <person name="Macmil S.L."/>
            <person name="Magdelenat G."/>
            <person name="Matthews L."/>
            <person name="McCorrison J."/>
            <person name="Monaghan E.L."/>
            <person name="Mun J.H."/>
            <person name="Najar F.Z."/>
            <person name="Nicholson C."/>
            <person name="Noirot C."/>
            <person name="O'Bleness M."/>
            <person name="Paule C.R."/>
            <person name="Poulain J."/>
            <person name="Prion F."/>
            <person name="Qin B."/>
            <person name="Qu C."/>
            <person name="Retzel E.F."/>
            <person name="Riddle C."/>
            <person name="Sallet E."/>
            <person name="Samain S."/>
            <person name="Samson N."/>
            <person name="Sanders I."/>
            <person name="Saurat O."/>
            <person name="Scarpelli C."/>
            <person name="Schiex T."/>
            <person name="Segurens B."/>
            <person name="Severin A.J."/>
            <person name="Sherrier D.J."/>
            <person name="Shi R."/>
            <person name="Sims S."/>
            <person name="Singer S.R."/>
            <person name="Sinharoy S."/>
            <person name="Sterck L."/>
            <person name="Viollet A."/>
            <person name="Wang B.B."/>
            <person name="Wang K."/>
            <person name="Wang M."/>
            <person name="Wang X."/>
            <person name="Warfsmann J."/>
            <person name="Weissenbach J."/>
            <person name="White D.D."/>
            <person name="White J.D."/>
            <person name="Wiley G.B."/>
            <person name="Wincker P."/>
            <person name="Xing Y."/>
            <person name="Yang L."/>
            <person name="Yao Z."/>
            <person name="Ying F."/>
            <person name="Zhai J."/>
            <person name="Zhou L."/>
            <person name="Zuber A."/>
            <person name="Denarie J."/>
            <person name="Dixon R.A."/>
            <person name="May G.D."/>
            <person name="Schwartz D.C."/>
            <person name="Rogers J."/>
            <person name="Quetier F."/>
            <person name="Town C.D."/>
            <person name="Roe B.A."/>
        </authorList>
    </citation>
    <scope>NUCLEOTIDE SEQUENCE [LARGE SCALE GENOMIC DNA]</scope>
    <source>
        <strain evidence="1">A17</strain>
        <strain evidence="2 3">cv. Jemalong A17</strain>
    </source>
</reference>
<dbReference type="EMBL" id="CM001222">
    <property type="protein sequence ID" value="AES74930.1"/>
    <property type="molecule type" value="Genomic_DNA"/>
</dbReference>
<dbReference type="STRING" id="3880.G7KMP0"/>
<reference evidence="1 3" key="2">
    <citation type="journal article" date="2014" name="BMC Genomics">
        <title>An improved genome release (version Mt4.0) for the model legume Medicago truncatula.</title>
        <authorList>
            <person name="Tang H."/>
            <person name="Krishnakumar V."/>
            <person name="Bidwell S."/>
            <person name="Rosen B."/>
            <person name="Chan A."/>
            <person name="Zhou S."/>
            <person name="Gentzbittel L."/>
            <person name="Childs K.L."/>
            <person name="Yandell M."/>
            <person name="Gundlach H."/>
            <person name="Mayer K.F."/>
            <person name="Schwartz D.C."/>
            <person name="Town C.D."/>
        </authorList>
    </citation>
    <scope>GENOME REANNOTATION</scope>
    <source>
        <strain evidence="2 3">cv. Jemalong A17</strain>
    </source>
</reference>
<name>G7KMP0_MEDTR</name>
<gene>
    <name evidence="1" type="ordered locus">MTR_6g014980</name>
</gene>